<evidence type="ECO:0000256" key="1">
    <source>
        <dbReference type="ARBA" id="ARBA00023015"/>
    </source>
</evidence>
<reference evidence="6" key="1">
    <citation type="submission" date="2020-10" db="EMBL/GenBank/DDBJ databases">
        <title>Sequencing the genomes of 1000 actinobacteria strains.</title>
        <authorList>
            <person name="Klenk H.-P."/>
        </authorList>
    </citation>
    <scope>NUCLEOTIDE SEQUENCE</scope>
    <source>
        <strain evidence="6">DSM 45354</strain>
    </source>
</reference>
<dbReference type="Gene3D" id="1.10.357.10">
    <property type="entry name" value="Tetracycline Repressor, domain 2"/>
    <property type="match status" value="1"/>
</dbReference>
<dbReference type="Pfam" id="PF00440">
    <property type="entry name" value="TetR_N"/>
    <property type="match status" value="1"/>
</dbReference>
<sequence length="209" mass="23146">MTPVKSGGKRAEKTRETRRKIRDAARDLFIEQGYGATMLQDVATRAGVAVQTIYFTFGNKRALLKEVVDVSIAGDDEPLATMERPWFHAVLAARTAPEQLREQVKGVRALLERVAPIIEVVRAAAAADPEVEPMWADPDPRFTVQSATAKALVAKPGVRAGLTADEAADVLYGVLSPELYLLLVRDRGWSSQRWERWVYDVLRGQLCAD</sequence>
<evidence type="ECO:0000256" key="4">
    <source>
        <dbReference type="PROSITE-ProRule" id="PRU00335"/>
    </source>
</evidence>
<evidence type="ECO:0000313" key="7">
    <source>
        <dbReference type="Proteomes" id="UP000638648"/>
    </source>
</evidence>
<dbReference type="PROSITE" id="PS50977">
    <property type="entry name" value="HTH_TETR_2"/>
    <property type="match status" value="1"/>
</dbReference>
<dbReference type="RefSeq" id="WP_192750227.1">
    <property type="nucleotide sequence ID" value="NZ_BAABJL010000025.1"/>
</dbReference>
<evidence type="ECO:0000313" key="6">
    <source>
        <dbReference type="EMBL" id="MBE1606026.1"/>
    </source>
</evidence>
<proteinExistence type="predicted"/>
<dbReference type="PRINTS" id="PR00455">
    <property type="entry name" value="HTHTETR"/>
</dbReference>
<protein>
    <submittedName>
        <fullName evidence="6">AcrR family transcriptional regulator</fullName>
    </submittedName>
</protein>
<evidence type="ECO:0000259" key="5">
    <source>
        <dbReference type="PROSITE" id="PS50977"/>
    </source>
</evidence>
<gene>
    <name evidence="6" type="ORF">HEB94_002874</name>
</gene>
<feature type="domain" description="HTH tetR-type" evidence="5">
    <location>
        <begin position="15"/>
        <end position="75"/>
    </location>
</feature>
<accession>A0A927MTG8</accession>
<organism evidence="6 7">
    <name type="scientific">Actinopolymorpha pittospori</name>
    <dbReference type="NCBI Taxonomy" id="648752"/>
    <lineage>
        <taxon>Bacteria</taxon>
        <taxon>Bacillati</taxon>
        <taxon>Actinomycetota</taxon>
        <taxon>Actinomycetes</taxon>
        <taxon>Propionibacteriales</taxon>
        <taxon>Actinopolymorphaceae</taxon>
        <taxon>Actinopolymorpha</taxon>
    </lineage>
</organism>
<keyword evidence="7" id="KW-1185">Reference proteome</keyword>
<evidence type="ECO:0000256" key="3">
    <source>
        <dbReference type="ARBA" id="ARBA00023163"/>
    </source>
</evidence>
<dbReference type="InterPro" id="IPR001647">
    <property type="entry name" value="HTH_TetR"/>
</dbReference>
<dbReference type="AlphaFoldDB" id="A0A927MTG8"/>
<comment type="caution">
    <text evidence="6">The sequence shown here is derived from an EMBL/GenBank/DDBJ whole genome shotgun (WGS) entry which is preliminary data.</text>
</comment>
<dbReference type="GO" id="GO:0000976">
    <property type="term" value="F:transcription cis-regulatory region binding"/>
    <property type="evidence" value="ECO:0007669"/>
    <property type="project" value="TreeGrafter"/>
</dbReference>
<keyword evidence="2 4" id="KW-0238">DNA-binding</keyword>
<dbReference type="InterPro" id="IPR050109">
    <property type="entry name" value="HTH-type_TetR-like_transc_reg"/>
</dbReference>
<evidence type="ECO:0000256" key="2">
    <source>
        <dbReference type="ARBA" id="ARBA00023125"/>
    </source>
</evidence>
<keyword evidence="1" id="KW-0805">Transcription regulation</keyword>
<dbReference type="InterPro" id="IPR009057">
    <property type="entry name" value="Homeodomain-like_sf"/>
</dbReference>
<dbReference type="GO" id="GO:0003700">
    <property type="term" value="F:DNA-binding transcription factor activity"/>
    <property type="evidence" value="ECO:0007669"/>
    <property type="project" value="TreeGrafter"/>
</dbReference>
<name>A0A927MTG8_9ACTN</name>
<keyword evidence="3" id="KW-0804">Transcription</keyword>
<dbReference type="EMBL" id="JADBEM010000001">
    <property type="protein sequence ID" value="MBE1606026.1"/>
    <property type="molecule type" value="Genomic_DNA"/>
</dbReference>
<dbReference type="Proteomes" id="UP000638648">
    <property type="component" value="Unassembled WGS sequence"/>
</dbReference>
<dbReference type="PANTHER" id="PTHR30055:SF234">
    <property type="entry name" value="HTH-TYPE TRANSCRIPTIONAL REGULATOR BETI"/>
    <property type="match status" value="1"/>
</dbReference>
<feature type="DNA-binding region" description="H-T-H motif" evidence="4">
    <location>
        <begin position="38"/>
        <end position="57"/>
    </location>
</feature>
<dbReference type="PANTHER" id="PTHR30055">
    <property type="entry name" value="HTH-TYPE TRANSCRIPTIONAL REGULATOR RUTR"/>
    <property type="match status" value="1"/>
</dbReference>
<dbReference type="SUPFAM" id="SSF46689">
    <property type="entry name" value="Homeodomain-like"/>
    <property type="match status" value="1"/>
</dbReference>